<dbReference type="EMBL" id="JBIRGQ010000015">
    <property type="protein sequence ID" value="MFH8551830.1"/>
    <property type="molecule type" value="Genomic_DNA"/>
</dbReference>
<keyword evidence="3" id="KW-0804">Transcription</keyword>
<evidence type="ECO:0000313" key="6">
    <source>
        <dbReference type="EMBL" id="MFH8551830.1"/>
    </source>
</evidence>
<dbReference type="PANTHER" id="PTHR30055">
    <property type="entry name" value="HTH-TYPE TRANSCRIPTIONAL REGULATOR RUTR"/>
    <property type="match status" value="1"/>
</dbReference>
<reference evidence="6 7" key="1">
    <citation type="submission" date="2024-10" db="EMBL/GenBank/DDBJ databases">
        <title>The Natural Products Discovery Center: Release of the First 8490 Sequenced Strains for Exploring Actinobacteria Biosynthetic Diversity.</title>
        <authorList>
            <person name="Kalkreuter E."/>
            <person name="Kautsar S.A."/>
            <person name="Yang D."/>
            <person name="Bader C.D."/>
            <person name="Teijaro C.N."/>
            <person name="Fluegel L."/>
            <person name="Davis C.M."/>
            <person name="Simpson J.R."/>
            <person name="Lauterbach L."/>
            <person name="Steele A.D."/>
            <person name="Gui C."/>
            <person name="Meng S."/>
            <person name="Li G."/>
            <person name="Viehrig K."/>
            <person name="Ye F."/>
            <person name="Su P."/>
            <person name="Kiefer A.F."/>
            <person name="Nichols A."/>
            <person name="Cepeda A.J."/>
            <person name="Yan W."/>
            <person name="Fan B."/>
            <person name="Jiang Y."/>
            <person name="Adhikari A."/>
            <person name="Zheng C.-J."/>
            <person name="Schuster L."/>
            <person name="Cowan T.M."/>
            <person name="Smanski M.J."/>
            <person name="Chevrette M.G."/>
            <person name="De Carvalho L.P.S."/>
            <person name="Shen B."/>
        </authorList>
    </citation>
    <scope>NUCLEOTIDE SEQUENCE [LARGE SCALE GENOMIC DNA]</scope>
    <source>
        <strain evidence="6 7">NPDC017990</strain>
    </source>
</reference>
<proteinExistence type="predicted"/>
<sequence>MPDAEDVLCPGGADNEEPSLLQRVAQALQGLHPQATMSQIAREAGVSPMVLYRRYPTKDALLLALAASFFEGLLHCAQEARALPAEQQLEHFLRTAGLHLATSRSVLPYAFGEMSLPEQRHQIYAAIADLLATAKESGHVHADIALADIGAIVWGMRGVIECAGALVPDAWERHLDIALAGLASPRLAFSRPPMDVEQLDAVISGRRAED</sequence>
<dbReference type="Gene3D" id="1.10.357.10">
    <property type="entry name" value="Tetracycline Repressor, domain 2"/>
    <property type="match status" value="1"/>
</dbReference>
<dbReference type="Proteomes" id="UP001610818">
    <property type="component" value="Unassembled WGS sequence"/>
</dbReference>
<keyword evidence="2 4" id="KW-0238">DNA-binding</keyword>
<evidence type="ECO:0000256" key="4">
    <source>
        <dbReference type="PROSITE-ProRule" id="PRU00335"/>
    </source>
</evidence>
<evidence type="ECO:0000256" key="2">
    <source>
        <dbReference type="ARBA" id="ARBA00023125"/>
    </source>
</evidence>
<organism evidence="6 7">
    <name type="scientific">Streptomyces longisporoflavus</name>
    <dbReference type="NCBI Taxonomy" id="28044"/>
    <lineage>
        <taxon>Bacteria</taxon>
        <taxon>Bacillati</taxon>
        <taxon>Actinomycetota</taxon>
        <taxon>Actinomycetes</taxon>
        <taxon>Kitasatosporales</taxon>
        <taxon>Streptomycetaceae</taxon>
        <taxon>Streptomyces</taxon>
    </lineage>
</organism>
<dbReference type="RefSeq" id="WP_397718915.1">
    <property type="nucleotide sequence ID" value="NZ_JBIRGN010000015.1"/>
</dbReference>
<comment type="caution">
    <text evidence="6">The sequence shown here is derived from an EMBL/GenBank/DDBJ whole genome shotgun (WGS) entry which is preliminary data.</text>
</comment>
<evidence type="ECO:0000259" key="5">
    <source>
        <dbReference type="PROSITE" id="PS50977"/>
    </source>
</evidence>
<dbReference type="Pfam" id="PF21597">
    <property type="entry name" value="TetR_C_43"/>
    <property type="match status" value="1"/>
</dbReference>
<keyword evidence="7" id="KW-1185">Reference proteome</keyword>
<evidence type="ECO:0000256" key="3">
    <source>
        <dbReference type="ARBA" id="ARBA00023163"/>
    </source>
</evidence>
<keyword evidence="1" id="KW-0805">Transcription regulation</keyword>
<dbReference type="InterPro" id="IPR009057">
    <property type="entry name" value="Homeodomain-like_sf"/>
</dbReference>
<feature type="DNA-binding region" description="H-T-H motif" evidence="4">
    <location>
        <begin position="36"/>
        <end position="55"/>
    </location>
</feature>
<dbReference type="PROSITE" id="PS50977">
    <property type="entry name" value="HTH_TETR_2"/>
    <property type="match status" value="1"/>
</dbReference>
<dbReference type="InterPro" id="IPR001647">
    <property type="entry name" value="HTH_TetR"/>
</dbReference>
<name>A0ABW7R3I3_9ACTN</name>
<dbReference type="PANTHER" id="PTHR30055:SF234">
    <property type="entry name" value="HTH-TYPE TRANSCRIPTIONAL REGULATOR BETI"/>
    <property type="match status" value="1"/>
</dbReference>
<dbReference type="InterPro" id="IPR036271">
    <property type="entry name" value="Tet_transcr_reg_TetR-rel_C_sf"/>
</dbReference>
<feature type="domain" description="HTH tetR-type" evidence="5">
    <location>
        <begin position="14"/>
        <end position="73"/>
    </location>
</feature>
<dbReference type="SUPFAM" id="SSF48498">
    <property type="entry name" value="Tetracyclin repressor-like, C-terminal domain"/>
    <property type="match status" value="1"/>
</dbReference>
<dbReference type="InterPro" id="IPR049445">
    <property type="entry name" value="TetR_SbtR-like_C"/>
</dbReference>
<gene>
    <name evidence="6" type="ORF">ACH4F9_43330</name>
</gene>
<evidence type="ECO:0000313" key="7">
    <source>
        <dbReference type="Proteomes" id="UP001610818"/>
    </source>
</evidence>
<protein>
    <submittedName>
        <fullName evidence="6">TetR/AcrR family transcriptional regulator</fullName>
    </submittedName>
</protein>
<dbReference type="Pfam" id="PF00440">
    <property type="entry name" value="TetR_N"/>
    <property type="match status" value="1"/>
</dbReference>
<dbReference type="SUPFAM" id="SSF46689">
    <property type="entry name" value="Homeodomain-like"/>
    <property type="match status" value="1"/>
</dbReference>
<accession>A0ABW7R3I3</accession>
<dbReference type="InterPro" id="IPR050109">
    <property type="entry name" value="HTH-type_TetR-like_transc_reg"/>
</dbReference>
<evidence type="ECO:0000256" key="1">
    <source>
        <dbReference type="ARBA" id="ARBA00023015"/>
    </source>
</evidence>